<evidence type="ECO:0000313" key="1">
    <source>
        <dbReference type="EMBL" id="MFD1663191.1"/>
    </source>
</evidence>
<evidence type="ECO:0000313" key="2">
    <source>
        <dbReference type="Proteomes" id="UP001597261"/>
    </source>
</evidence>
<dbReference type="EMBL" id="JBHUDX010000118">
    <property type="protein sequence ID" value="MFD1663191.1"/>
    <property type="molecule type" value="Genomic_DNA"/>
</dbReference>
<organism evidence="1 2">
    <name type="scientific">Streptomyces caeni</name>
    <dbReference type="NCBI Taxonomy" id="2307231"/>
    <lineage>
        <taxon>Bacteria</taxon>
        <taxon>Bacillati</taxon>
        <taxon>Actinomycetota</taxon>
        <taxon>Actinomycetes</taxon>
        <taxon>Kitasatosporales</taxon>
        <taxon>Streptomycetaceae</taxon>
        <taxon>Streptomyces</taxon>
    </lineage>
</organism>
<accession>A0ABW4J312</accession>
<keyword evidence="2" id="KW-1185">Reference proteome</keyword>
<dbReference type="RefSeq" id="WP_381091786.1">
    <property type="nucleotide sequence ID" value="NZ_JBHUDX010000118.1"/>
</dbReference>
<dbReference type="Proteomes" id="UP001597261">
    <property type="component" value="Unassembled WGS sequence"/>
</dbReference>
<protein>
    <recommendedName>
        <fullName evidence="3">Transposase</fullName>
    </recommendedName>
</protein>
<reference evidence="2" key="1">
    <citation type="journal article" date="2019" name="Int. J. Syst. Evol. Microbiol.">
        <title>The Global Catalogue of Microorganisms (GCM) 10K type strain sequencing project: providing services to taxonomists for standard genome sequencing and annotation.</title>
        <authorList>
            <consortium name="The Broad Institute Genomics Platform"/>
            <consortium name="The Broad Institute Genome Sequencing Center for Infectious Disease"/>
            <person name="Wu L."/>
            <person name="Ma J."/>
        </authorList>
    </citation>
    <scope>NUCLEOTIDE SEQUENCE [LARGE SCALE GENOMIC DNA]</scope>
    <source>
        <strain evidence="2">CGMCC 1.12470</strain>
    </source>
</reference>
<proteinExistence type="predicted"/>
<evidence type="ECO:0008006" key="3">
    <source>
        <dbReference type="Google" id="ProtNLM"/>
    </source>
</evidence>
<gene>
    <name evidence="1" type="ORF">ACFSL4_34765</name>
</gene>
<comment type="caution">
    <text evidence="1">The sequence shown here is derived from an EMBL/GenBank/DDBJ whole genome shotgun (WGS) entry which is preliminary data.</text>
</comment>
<name>A0ABW4J312_9ACTN</name>
<sequence length="76" mass="7855">MLPESAMPVMVLGAVLQDGTLVAQQKVADKGSENTGFAALLAALELEDGVVVADALHTLAARAGRLPLHGTRSRPH</sequence>